<dbReference type="Pfam" id="PF22494">
    <property type="entry name" value="choice_anch_I"/>
    <property type="match status" value="1"/>
</dbReference>
<dbReference type="AlphaFoldDB" id="A0A423PE57"/>
<reference evidence="3 4" key="1">
    <citation type="submission" date="2013-10" db="EMBL/GenBank/DDBJ databases">
        <title>Salinisphaera halophila YIM 95161 Genome Sequencing.</title>
        <authorList>
            <person name="Lai Q."/>
            <person name="Li C."/>
            <person name="Shao Z."/>
        </authorList>
    </citation>
    <scope>NUCLEOTIDE SEQUENCE [LARGE SCALE GENOMIC DNA]</scope>
    <source>
        <strain evidence="3 4">YIM 95161</strain>
    </source>
</reference>
<organism evidence="3 4">
    <name type="scientific">Salinisphaera orenii YIM 95161</name>
    <dbReference type="NCBI Taxonomy" id="1051139"/>
    <lineage>
        <taxon>Bacteria</taxon>
        <taxon>Pseudomonadati</taxon>
        <taxon>Pseudomonadota</taxon>
        <taxon>Gammaproteobacteria</taxon>
        <taxon>Salinisphaerales</taxon>
        <taxon>Salinisphaeraceae</taxon>
        <taxon>Salinisphaera</taxon>
    </lineage>
</organism>
<accession>A0A423PE57</accession>
<dbReference type="Proteomes" id="UP000285123">
    <property type="component" value="Unassembled WGS sequence"/>
</dbReference>
<dbReference type="OrthoDB" id="9803927at2"/>
<evidence type="ECO:0000256" key="1">
    <source>
        <dbReference type="SAM" id="MobiDB-lite"/>
    </source>
</evidence>
<evidence type="ECO:0000313" key="3">
    <source>
        <dbReference type="EMBL" id="ROO23919.1"/>
    </source>
</evidence>
<dbReference type="InterPro" id="IPR015943">
    <property type="entry name" value="WD40/YVTN_repeat-like_dom_sf"/>
</dbReference>
<dbReference type="SUPFAM" id="SSF51004">
    <property type="entry name" value="C-terminal (heme d1) domain of cytochrome cd1-nitrite reductase"/>
    <property type="match status" value="1"/>
</dbReference>
<dbReference type="PANTHER" id="PTHR46928:SF1">
    <property type="entry name" value="MESENCHYME-SPECIFIC CELL SURFACE GLYCOPROTEIN"/>
    <property type="match status" value="1"/>
</dbReference>
<evidence type="ECO:0000259" key="2">
    <source>
        <dbReference type="Pfam" id="PF22494"/>
    </source>
</evidence>
<gene>
    <name evidence="3" type="ORF">SAHL_16290</name>
</gene>
<proteinExistence type="predicted"/>
<comment type="caution">
    <text evidence="3">The sequence shown here is derived from an EMBL/GenBank/DDBJ whole genome shotgun (WGS) entry which is preliminary data.</text>
</comment>
<sequence>MREWFLAGALVLAVCGLAACSDDDDDNDVAPDDGDAAAAELSVTPAGRYQVDPFVFDEGAAEIVSYDAEQRRLYVVNSNARTVDVLDVSDPDNPMKIAAIDASAEGDSANSVAVAEGVVAVAIEADDAQANGKAVFYSSTDYSKLGEAEVGALPDMLTFTPDGSRVLVANEGEPSDDYDNDPEGSISVIDLGGGYQMPPVTTLDFRGFNDDAEALREAGVRIFGPGATPAQDFEPEYIAVSADGTRAWASLQENNAIAVIDLEALAITDVRPLGFKDHSVAGQGIDPSNSDGFDVRTVPVLGMYQPDTIAAFEQDGERYLLTANEGDARDYDAFSEEVDVKDLALDPDAFPDAEALQADEALGDLKVTSTLGATGVETAEGEPVYDTLYAYGARSFSIRRADSAELVYDSGDDFERITGERYGDAYNNDNTENDGDSRSDNKGPEPEAIAYGEIDNRAYAFIGLERMGGFLVYDISDVTAPAFVTYVNNRDLDADPEAGSAGDLGPESIVFIAAADSPEPGTPMLAVGNEISGSTTLYRLGGE</sequence>
<feature type="region of interest" description="Disordered" evidence="1">
    <location>
        <begin position="419"/>
        <end position="447"/>
    </location>
</feature>
<dbReference type="Gene3D" id="2.130.10.10">
    <property type="entry name" value="YVTN repeat-like/Quinoprotein amine dehydrogenase"/>
    <property type="match status" value="1"/>
</dbReference>
<dbReference type="PROSITE" id="PS51257">
    <property type="entry name" value="PROKAR_LIPOPROTEIN"/>
    <property type="match status" value="1"/>
</dbReference>
<dbReference type="InterPro" id="IPR052956">
    <property type="entry name" value="Mesenchyme-surface_protein"/>
</dbReference>
<evidence type="ECO:0000313" key="4">
    <source>
        <dbReference type="Proteomes" id="UP000285123"/>
    </source>
</evidence>
<dbReference type="NCBIfam" id="NF038117">
    <property type="entry name" value="choice_anch_I"/>
    <property type="match status" value="1"/>
</dbReference>
<name>A0A423PE57_9GAMM</name>
<dbReference type="InterPro" id="IPR011048">
    <property type="entry name" value="Haem_d1_sf"/>
</dbReference>
<dbReference type="PANTHER" id="PTHR46928">
    <property type="entry name" value="MESENCHYME-SPECIFIC CELL SURFACE GLYCOPROTEIN"/>
    <property type="match status" value="1"/>
</dbReference>
<dbReference type="EMBL" id="AYKF01000132">
    <property type="protein sequence ID" value="ROO23919.1"/>
    <property type="molecule type" value="Genomic_DNA"/>
</dbReference>
<feature type="domain" description="Choice-of-anchor I" evidence="2">
    <location>
        <begin position="57"/>
        <end position="539"/>
    </location>
</feature>
<dbReference type="RefSeq" id="WP_123592454.1">
    <property type="nucleotide sequence ID" value="NZ_AYKF01000132.1"/>
</dbReference>
<feature type="compositionally biased region" description="Basic and acidic residues" evidence="1">
    <location>
        <begin position="435"/>
        <end position="445"/>
    </location>
</feature>
<dbReference type="InterPro" id="IPR055188">
    <property type="entry name" value="Choice_anch_I"/>
</dbReference>
<protein>
    <submittedName>
        <fullName evidence="3">Alkaline phosphatase</fullName>
    </submittedName>
</protein>